<evidence type="ECO:0000256" key="3">
    <source>
        <dbReference type="ARBA" id="ARBA00022833"/>
    </source>
</evidence>
<name>A0A9W8Z1N5_9PEZI</name>
<evidence type="ECO:0000256" key="5">
    <source>
        <dbReference type="SAM" id="MobiDB-lite"/>
    </source>
</evidence>
<feature type="compositionally biased region" description="Polar residues" evidence="5">
    <location>
        <begin position="341"/>
        <end position="358"/>
    </location>
</feature>
<dbReference type="Pfam" id="PF06839">
    <property type="entry name" value="Zn_ribbon_GRF"/>
    <property type="match status" value="1"/>
</dbReference>
<feature type="compositionally biased region" description="Polar residues" evidence="5">
    <location>
        <begin position="109"/>
        <end position="136"/>
    </location>
</feature>
<evidence type="ECO:0000313" key="7">
    <source>
        <dbReference type="EMBL" id="KAJ4397226.1"/>
    </source>
</evidence>
<accession>A0A9W8Z1N5</accession>
<dbReference type="OrthoDB" id="430051at2759"/>
<dbReference type="AlphaFoldDB" id="A0A9W8Z1N5"/>
<feature type="region of interest" description="Disordered" evidence="5">
    <location>
        <begin position="336"/>
        <end position="363"/>
    </location>
</feature>
<evidence type="ECO:0000256" key="1">
    <source>
        <dbReference type="ARBA" id="ARBA00022723"/>
    </source>
</evidence>
<feature type="compositionally biased region" description="Basic and acidic residues" evidence="5">
    <location>
        <begin position="281"/>
        <end position="300"/>
    </location>
</feature>
<dbReference type="GO" id="GO:0008270">
    <property type="term" value="F:zinc ion binding"/>
    <property type="evidence" value="ECO:0007669"/>
    <property type="project" value="UniProtKB-KW"/>
</dbReference>
<feature type="region of interest" description="Disordered" evidence="5">
    <location>
        <begin position="1"/>
        <end position="24"/>
    </location>
</feature>
<reference evidence="7" key="1">
    <citation type="submission" date="2022-10" db="EMBL/GenBank/DDBJ databases">
        <title>Tapping the CABI collections for fungal endophytes: first genome assemblies for Collariella, Neodidymelliopsis, Ascochyta clinopodiicola, Didymella pomorum, Didymosphaeria variabile, Neocosmospora piperis and Neocucurbitaria cava.</title>
        <authorList>
            <person name="Hill R."/>
        </authorList>
    </citation>
    <scope>NUCLEOTIDE SEQUENCE</scope>
    <source>
        <strain evidence="7">IMI 355082</strain>
    </source>
</reference>
<dbReference type="Proteomes" id="UP001140453">
    <property type="component" value="Unassembled WGS sequence"/>
</dbReference>
<evidence type="ECO:0000256" key="4">
    <source>
        <dbReference type="PROSITE-ProRule" id="PRU01343"/>
    </source>
</evidence>
<organism evidence="7 8">
    <name type="scientific">Gnomoniopsis smithogilvyi</name>
    <dbReference type="NCBI Taxonomy" id="1191159"/>
    <lineage>
        <taxon>Eukaryota</taxon>
        <taxon>Fungi</taxon>
        <taxon>Dikarya</taxon>
        <taxon>Ascomycota</taxon>
        <taxon>Pezizomycotina</taxon>
        <taxon>Sordariomycetes</taxon>
        <taxon>Sordariomycetidae</taxon>
        <taxon>Diaporthales</taxon>
        <taxon>Gnomoniaceae</taxon>
        <taxon>Gnomoniopsis</taxon>
    </lineage>
</organism>
<feature type="region of interest" description="Disordered" evidence="5">
    <location>
        <begin position="98"/>
        <end position="314"/>
    </location>
</feature>
<dbReference type="EMBL" id="JAPEVB010000001">
    <property type="protein sequence ID" value="KAJ4397226.1"/>
    <property type="molecule type" value="Genomic_DNA"/>
</dbReference>
<keyword evidence="2 4" id="KW-0863">Zinc-finger</keyword>
<sequence length="456" mass="50017">MGFKTPSKRGGSARNKAQPFTPRKKGLFEDGQWLCDCRKPALFLLVKKDGPNKGKHFYTCDTKKCSFFLWESDAKPREREALMTHNCRSENGIVGRIQAKGEPPATPSFPRSSKAISSKTAPPRHQQQMFTGMNQADNRDIGAGSVSQDGGFLDYSADEDDTQQAQVGSGTSSHTMRNDSPGSKVSIPAYGRMSDPTSHNHMTTPSAKRKRSGFLLDSDEEFGDNDLDDSDMERELAAATDESVRKVLFKTPAAERTAVSNGLPTPATRTNRNSLSTAAEDTDRNNKRQRFAESGRHPEAEEPQSQSQSQSLPAGQGHALYIGEVGTPTPYRKTDAFTQPDAPTTPTTSRLLNASTPTVPTPTDYPRITVEVMALLVGQPEATRRNVQQVLELHELRVRGVAMGRDAARAALGARDSRIAELQSRVVALENSRRMDRGRLRQLSEGLLSLTQEEGE</sequence>
<proteinExistence type="predicted"/>
<gene>
    <name evidence="7" type="ORF">N0V93_001450</name>
</gene>
<feature type="compositionally biased region" description="Polar residues" evidence="5">
    <location>
        <begin position="163"/>
        <end position="183"/>
    </location>
</feature>
<dbReference type="PROSITE" id="PS51999">
    <property type="entry name" value="ZF_GRF"/>
    <property type="match status" value="1"/>
</dbReference>
<feature type="compositionally biased region" description="Polar residues" evidence="5">
    <location>
        <begin position="258"/>
        <end position="279"/>
    </location>
</feature>
<evidence type="ECO:0000256" key="2">
    <source>
        <dbReference type="ARBA" id="ARBA00022771"/>
    </source>
</evidence>
<protein>
    <recommendedName>
        <fullName evidence="6">GRF-type domain-containing protein</fullName>
    </recommendedName>
</protein>
<feature type="compositionally biased region" description="Acidic residues" evidence="5">
    <location>
        <begin position="217"/>
        <end position="232"/>
    </location>
</feature>
<keyword evidence="3" id="KW-0862">Zinc</keyword>
<feature type="domain" description="GRF-type" evidence="6">
    <location>
        <begin position="35"/>
        <end position="74"/>
    </location>
</feature>
<comment type="caution">
    <text evidence="7">The sequence shown here is derived from an EMBL/GenBank/DDBJ whole genome shotgun (WGS) entry which is preliminary data.</text>
</comment>
<feature type="compositionally biased region" description="Polar residues" evidence="5">
    <location>
        <begin position="195"/>
        <end position="206"/>
    </location>
</feature>
<keyword evidence="8" id="KW-1185">Reference proteome</keyword>
<dbReference type="InterPro" id="IPR010666">
    <property type="entry name" value="Znf_GRF"/>
</dbReference>
<keyword evidence="1" id="KW-0479">Metal-binding</keyword>
<evidence type="ECO:0000313" key="8">
    <source>
        <dbReference type="Proteomes" id="UP001140453"/>
    </source>
</evidence>
<evidence type="ECO:0000259" key="6">
    <source>
        <dbReference type="PROSITE" id="PS51999"/>
    </source>
</evidence>